<dbReference type="EMBL" id="JBHUFZ010000008">
    <property type="protein sequence ID" value="MFD1889206.1"/>
    <property type="molecule type" value="Genomic_DNA"/>
</dbReference>
<evidence type="ECO:0000313" key="4">
    <source>
        <dbReference type="Proteomes" id="UP001597326"/>
    </source>
</evidence>
<dbReference type="InterPro" id="IPR003848">
    <property type="entry name" value="DUF218"/>
</dbReference>
<gene>
    <name evidence="3" type="ORF">ACFSCS_03265</name>
</gene>
<name>A0ABW4RSI0_9ACTN</name>
<organism evidence="3 4">
    <name type="scientific">Luteococcus peritonei</name>
    <dbReference type="NCBI Taxonomy" id="88874"/>
    <lineage>
        <taxon>Bacteria</taxon>
        <taxon>Bacillati</taxon>
        <taxon>Actinomycetota</taxon>
        <taxon>Actinomycetes</taxon>
        <taxon>Propionibacteriales</taxon>
        <taxon>Propionibacteriaceae</taxon>
        <taxon>Luteococcus</taxon>
    </lineage>
</organism>
<keyword evidence="4" id="KW-1185">Reference proteome</keyword>
<dbReference type="CDD" id="cd06259">
    <property type="entry name" value="YdcF-like"/>
    <property type="match status" value="1"/>
</dbReference>
<sequence>MTLPRPSSARLLGTTLLAGAGATVLLVGGLGAGVQLLTRGRILDADALAALPRPPRVALVLGAEVLSDGRPSRYLRARLDLAATLHRRGLVDVLLVSGDNGEKHYNEPEGMRRHLEQAGIPPEDIVADHAGFDTYDSCLRARDIFGVERLVVVSQSYHLPRALATCRLLGMEAWGVGDESVRRVPGRWRRYVAREQLANVKMLLDITSRRPATAGPRETSVDQALARPRD</sequence>
<feature type="domain" description="DUF218" evidence="2">
    <location>
        <begin position="57"/>
        <end position="173"/>
    </location>
</feature>
<evidence type="ECO:0000313" key="3">
    <source>
        <dbReference type="EMBL" id="MFD1889206.1"/>
    </source>
</evidence>
<dbReference type="InterPro" id="IPR051599">
    <property type="entry name" value="Cell_Envelope_Assoc"/>
</dbReference>
<dbReference type="PANTHER" id="PTHR30336">
    <property type="entry name" value="INNER MEMBRANE PROTEIN, PROBABLE PERMEASE"/>
    <property type="match status" value="1"/>
</dbReference>
<feature type="region of interest" description="Disordered" evidence="1">
    <location>
        <begin position="211"/>
        <end position="230"/>
    </location>
</feature>
<dbReference type="Pfam" id="PF02698">
    <property type="entry name" value="DUF218"/>
    <property type="match status" value="1"/>
</dbReference>
<dbReference type="PANTHER" id="PTHR30336:SF6">
    <property type="entry name" value="INTEGRAL MEMBRANE PROTEIN"/>
    <property type="match status" value="1"/>
</dbReference>
<dbReference type="RefSeq" id="WP_343872193.1">
    <property type="nucleotide sequence ID" value="NZ_BAAAIX010000007.1"/>
</dbReference>
<proteinExistence type="predicted"/>
<evidence type="ECO:0000259" key="2">
    <source>
        <dbReference type="Pfam" id="PF02698"/>
    </source>
</evidence>
<reference evidence="4" key="1">
    <citation type="journal article" date="2019" name="Int. J. Syst. Evol. Microbiol.">
        <title>The Global Catalogue of Microorganisms (GCM) 10K type strain sequencing project: providing services to taxonomists for standard genome sequencing and annotation.</title>
        <authorList>
            <consortium name="The Broad Institute Genomics Platform"/>
            <consortium name="The Broad Institute Genome Sequencing Center for Infectious Disease"/>
            <person name="Wu L."/>
            <person name="Ma J."/>
        </authorList>
    </citation>
    <scope>NUCLEOTIDE SEQUENCE [LARGE SCALE GENOMIC DNA]</scope>
    <source>
        <strain evidence="4">CAIM 431</strain>
    </source>
</reference>
<comment type="caution">
    <text evidence="3">The sequence shown here is derived from an EMBL/GenBank/DDBJ whole genome shotgun (WGS) entry which is preliminary data.</text>
</comment>
<accession>A0ABW4RSI0</accession>
<evidence type="ECO:0000256" key="1">
    <source>
        <dbReference type="SAM" id="MobiDB-lite"/>
    </source>
</evidence>
<protein>
    <submittedName>
        <fullName evidence="3">Vancomycin high temperature exclusion protein</fullName>
    </submittedName>
</protein>
<dbReference type="Proteomes" id="UP001597326">
    <property type="component" value="Unassembled WGS sequence"/>
</dbReference>